<keyword evidence="9 13" id="KW-0472">Membrane</keyword>
<evidence type="ECO:0000256" key="7">
    <source>
        <dbReference type="ARBA" id="ARBA00022989"/>
    </source>
</evidence>
<organism evidence="14 15">
    <name type="scientific">Eubacterium ramulus</name>
    <dbReference type="NCBI Taxonomy" id="39490"/>
    <lineage>
        <taxon>Bacteria</taxon>
        <taxon>Bacillati</taxon>
        <taxon>Bacillota</taxon>
        <taxon>Clostridia</taxon>
        <taxon>Eubacteriales</taxon>
        <taxon>Eubacteriaceae</taxon>
        <taxon>Eubacterium</taxon>
    </lineage>
</organism>
<dbReference type="GeneID" id="97391972"/>
<evidence type="ECO:0000256" key="8">
    <source>
        <dbReference type="ARBA" id="ARBA00023065"/>
    </source>
</evidence>
<evidence type="ECO:0000256" key="1">
    <source>
        <dbReference type="ARBA" id="ARBA00004651"/>
    </source>
</evidence>
<dbReference type="GO" id="GO:0015095">
    <property type="term" value="F:magnesium ion transmembrane transporter activity"/>
    <property type="evidence" value="ECO:0007669"/>
    <property type="project" value="TreeGrafter"/>
</dbReference>
<gene>
    <name evidence="14" type="primary">corA_2</name>
    <name evidence="14" type="ORF">ERS852448_02242</name>
</gene>
<evidence type="ECO:0000256" key="2">
    <source>
        <dbReference type="ARBA" id="ARBA00009765"/>
    </source>
</evidence>
<sequence length="338" mass="39531">MYYTLHARLKKTKPDYKSDLNLFQTDPVQHDSDQANSGQTNPASPVSTLNNPICIENVLTLSPAQWEKQKVSLRFPPYAGLENTIIRSCKAEIYPRYISGSLCIPDRKRLLETSFCFTFYINESSIVFVSEDSVPDRIIETMIHRYESQDMSPELFLYGFFSEFLTDDMELLESYERKLFLLEENAMRGNIRDLMPRLLKNKRELTRLRNYFEQIDDMAGQLQGNVRNYFDPERLQLLQLIGDRACRLQQVAQQSIDYCQTLRDFEQAQSDHKQNKTMQLMTVLTSVFFPLTVITGWYGMNFSHMPELDARFGYPLIIAISLCVIAIEFWILKKRKII</sequence>
<dbReference type="AlphaFoldDB" id="A0A173UWH0"/>
<dbReference type="Pfam" id="PF01544">
    <property type="entry name" value="CorA"/>
    <property type="match status" value="1"/>
</dbReference>
<accession>A0A173UWH0</accession>
<evidence type="ECO:0000256" key="6">
    <source>
        <dbReference type="ARBA" id="ARBA00022842"/>
    </source>
</evidence>
<dbReference type="InterPro" id="IPR045863">
    <property type="entry name" value="CorA_TM1_TM2"/>
</dbReference>
<dbReference type="InterPro" id="IPR045861">
    <property type="entry name" value="CorA_cytoplasmic_dom"/>
</dbReference>
<comment type="similarity">
    <text evidence="2">Belongs to the CorA metal ion transporter (MIT) (TC 1.A.35) family.</text>
</comment>
<comment type="catalytic activity">
    <reaction evidence="10">
        <text>Mg(2+)(in) = Mg(2+)(out)</text>
        <dbReference type="Rhea" id="RHEA:29827"/>
        <dbReference type="ChEBI" id="CHEBI:18420"/>
    </reaction>
</comment>
<dbReference type="GO" id="GO:0005886">
    <property type="term" value="C:plasma membrane"/>
    <property type="evidence" value="ECO:0007669"/>
    <property type="project" value="UniProtKB-SubCell"/>
</dbReference>
<evidence type="ECO:0000313" key="14">
    <source>
        <dbReference type="EMBL" id="CUN17978.1"/>
    </source>
</evidence>
<feature type="region of interest" description="Disordered" evidence="12">
    <location>
        <begin position="27"/>
        <end position="48"/>
    </location>
</feature>
<proteinExistence type="inferred from homology"/>
<comment type="function">
    <text evidence="11">Mediates influx of magnesium ions. Alternates between open and closed states. Activated by low cytoplasmic Mg(2+) levels. Inactive when cytoplasmic Mg(2+) levels are high.</text>
</comment>
<reference evidence="14 15" key="1">
    <citation type="submission" date="2015-09" db="EMBL/GenBank/DDBJ databases">
        <authorList>
            <consortium name="Pathogen Informatics"/>
        </authorList>
    </citation>
    <scope>NUCLEOTIDE SEQUENCE [LARGE SCALE GENOMIC DNA]</scope>
    <source>
        <strain evidence="14 15">2789STDY5608891</strain>
    </source>
</reference>
<dbReference type="OrthoDB" id="9803416at2"/>
<dbReference type="InterPro" id="IPR002523">
    <property type="entry name" value="MgTranspt_CorA/ZnTranspt_ZntB"/>
</dbReference>
<evidence type="ECO:0000256" key="4">
    <source>
        <dbReference type="ARBA" id="ARBA00022475"/>
    </source>
</evidence>
<feature type="compositionally biased region" description="Polar residues" evidence="12">
    <location>
        <begin position="34"/>
        <end position="48"/>
    </location>
</feature>
<evidence type="ECO:0000256" key="11">
    <source>
        <dbReference type="ARBA" id="ARBA00045497"/>
    </source>
</evidence>
<dbReference type="GO" id="GO:0015087">
    <property type="term" value="F:cobalt ion transmembrane transporter activity"/>
    <property type="evidence" value="ECO:0007669"/>
    <property type="project" value="TreeGrafter"/>
</dbReference>
<dbReference type="FunFam" id="1.20.58.340:FF:000004">
    <property type="entry name" value="Magnesium transport protein CorA"/>
    <property type="match status" value="1"/>
</dbReference>
<keyword evidence="6" id="KW-0460">Magnesium</keyword>
<protein>
    <submittedName>
        <fullName evidence="14">Magnesium transport protein CorA</fullName>
    </submittedName>
</protein>
<keyword evidence="5 13" id="KW-0812">Transmembrane</keyword>
<evidence type="ECO:0000256" key="13">
    <source>
        <dbReference type="SAM" id="Phobius"/>
    </source>
</evidence>
<evidence type="ECO:0000256" key="3">
    <source>
        <dbReference type="ARBA" id="ARBA00022448"/>
    </source>
</evidence>
<dbReference type="Gene3D" id="1.20.58.340">
    <property type="entry name" value="Magnesium transport protein CorA, transmembrane region"/>
    <property type="match status" value="2"/>
</dbReference>
<dbReference type="CDD" id="cd12826">
    <property type="entry name" value="EcCorA_ZntB-like_u1"/>
    <property type="match status" value="1"/>
</dbReference>
<evidence type="ECO:0000256" key="10">
    <source>
        <dbReference type="ARBA" id="ARBA00034269"/>
    </source>
</evidence>
<dbReference type="SUPFAM" id="SSF143865">
    <property type="entry name" value="CorA soluble domain-like"/>
    <property type="match status" value="1"/>
</dbReference>
<feature type="transmembrane region" description="Helical" evidence="13">
    <location>
        <begin position="312"/>
        <end position="332"/>
    </location>
</feature>
<feature type="transmembrane region" description="Helical" evidence="13">
    <location>
        <begin position="280"/>
        <end position="300"/>
    </location>
</feature>
<dbReference type="EMBL" id="CYYA01000016">
    <property type="protein sequence ID" value="CUN17978.1"/>
    <property type="molecule type" value="Genomic_DNA"/>
</dbReference>
<evidence type="ECO:0000256" key="5">
    <source>
        <dbReference type="ARBA" id="ARBA00022692"/>
    </source>
</evidence>
<keyword evidence="3" id="KW-0813">Transport</keyword>
<evidence type="ECO:0000256" key="9">
    <source>
        <dbReference type="ARBA" id="ARBA00023136"/>
    </source>
</evidence>
<dbReference type="GO" id="GO:0000287">
    <property type="term" value="F:magnesium ion binding"/>
    <property type="evidence" value="ECO:0007669"/>
    <property type="project" value="TreeGrafter"/>
</dbReference>
<evidence type="ECO:0000256" key="12">
    <source>
        <dbReference type="SAM" id="MobiDB-lite"/>
    </source>
</evidence>
<dbReference type="Proteomes" id="UP000095492">
    <property type="component" value="Unassembled WGS sequence"/>
</dbReference>
<dbReference type="SUPFAM" id="SSF144083">
    <property type="entry name" value="Magnesium transport protein CorA, transmembrane region"/>
    <property type="match status" value="1"/>
</dbReference>
<dbReference type="GO" id="GO:0050897">
    <property type="term" value="F:cobalt ion binding"/>
    <property type="evidence" value="ECO:0007669"/>
    <property type="project" value="TreeGrafter"/>
</dbReference>
<dbReference type="RefSeq" id="WP_055290570.1">
    <property type="nucleotide sequence ID" value="NZ_CP173382.1"/>
</dbReference>
<evidence type="ECO:0000313" key="15">
    <source>
        <dbReference type="Proteomes" id="UP000095492"/>
    </source>
</evidence>
<dbReference type="PANTHER" id="PTHR46494">
    <property type="entry name" value="CORA FAMILY METAL ION TRANSPORTER (EUROFUNG)"/>
    <property type="match status" value="1"/>
</dbReference>
<keyword evidence="7 13" id="KW-1133">Transmembrane helix</keyword>
<dbReference type="PANTHER" id="PTHR46494:SF1">
    <property type="entry name" value="CORA FAMILY METAL ION TRANSPORTER (EUROFUNG)"/>
    <property type="match status" value="1"/>
</dbReference>
<name>A0A173UWH0_EUBRA</name>
<comment type="subcellular location">
    <subcellularLocation>
        <location evidence="1">Cell membrane</location>
        <topology evidence="1">Multi-pass membrane protein</topology>
    </subcellularLocation>
</comment>
<dbReference type="STRING" id="39490.ERS852448_02242"/>
<keyword evidence="8" id="KW-0406">Ion transport</keyword>
<keyword evidence="4" id="KW-1003">Cell membrane</keyword>